<gene>
    <name evidence="13" type="ORF">SLNWT_3233</name>
</gene>
<evidence type="ECO:0000256" key="2">
    <source>
        <dbReference type="ARBA" id="ARBA00007069"/>
    </source>
</evidence>
<organism evidence="13 14">
    <name type="scientific">Streptomyces albus (strain ATCC 21838 / DSM 41398 / FERM P-419 / JCM 4703 / NBRC 107858)</name>
    <dbReference type="NCBI Taxonomy" id="1081613"/>
    <lineage>
        <taxon>Bacteria</taxon>
        <taxon>Bacillati</taxon>
        <taxon>Actinomycetota</taxon>
        <taxon>Actinomycetes</taxon>
        <taxon>Kitasatosporales</taxon>
        <taxon>Streptomycetaceae</taxon>
        <taxon>Streptomyces</taxon>
    </lineage>
</organism>
<dbReference type="SUPFAM" id="SSF161098">
    <property type="entry name" value="MetI-like"/>
    <property type="match status" value="2"/>
</dbReference>
<evidence type="ECO:0000256" key="3">
    <source>
        <dbReference type="ARBA" id="ARBA00022448"/>
    </source>
</evidence>
<feature type="transmembrane region" description="Helical" evidence="9">
    <location>
        <begin position="385"/>
        <end position="408"/>
    </location>
</feature>
<feature type="transmembrane region" description="Helical" evidence="9">
    <location>
        <begin position="451"/>
        <end position="474"/>
    </location>
</feature>
<keyword evidence="4 10" id="KW-1003">Cell membrane</keyword>
<dbReference type="KEGG" id="sals:SLNWT_3233"/>
<comment type="subcellular location">
    <subcellularLocation>
        <location evidence="1 9">Cell membrane</location>
        <topology evidence="1 9">Multi-pass membrane protein</topology>
    </subcellularLocation>
</comment>
<proteinExistence type="inferred from homology"/>
<evidence type="ECO:0000256" key="4">
    <source>
        <dbReference type="ARBA" id="ARBA00022475"/>
    </source>
</evidence>
<accession>A0A0B5EPT4</accession>
<comment type="caution">
    <text evidence="10">Lacks conserved residue(s) required for the propagation of feature annotation.</text>
</comment>
<dbReference type="GO" id="GO:0005886">
    <property type="term" value="C:plasma membrane"/>
    <property type="evidence" value="ECO:0007669"/>
    <property type="project" value="UniProtKB-SubCell"/>
</dbReference>
<dbReference type="CDD" id="cd06261">
    <property type="entry name" value="TM_PBP2"/>
    <property type="match status" value="2"/>
</dbReference>
<dbReference type="PANTHER" id="PTHR30425">
    <property type="entry name" value="PHOSPHATE TRANSPORT SYSTEM PERMEASE PROTEIN PST"/>
    <property type="match status" value="1"/>
</dbReference>
<keyword evidence="5 10" id="KW-0592">Phosphate transport</keyword>
<dbReference type="EMBL" id="CP010519">
    <property type="protein sequence ID" value="AJE83609.1"/>
    <property type="molecule type" value="Genomic_DNA"/>
</dbReference>
<evidence type="ECO:0000259" key="12">
    <source>
        <dbReference type="PROSITE" id="PS50928"/>
    </source>
</evidence>
<evidence type="ECO:0000313" key="13">
    <source>
        <dbReference type="EMBL" id="AJE83609.1"/>
    </source>
</evidence>
<keyword evidence="7 9" id="KW-1133">Transmembrane helix</keyword>
<sequence length="603" mass="62338">MTTKTLAPPSVPSGTGSRPRPSKWIWSWTWVGAFAVIALLLTVVGYLGAGVGSGHVGWADLLFESAWSPANSAYGGLAMIYGTAVVCVLALVIAVPVSWGAAVALTEYLPPRLARPLRLCVELLAAVPSIVYGLIGIMVVRPVIARIADVPGGDSLAAAGIVLAVMITPTVVAVSVDALTAVPDRVRETALSLGLTRQEMIRSAVLPLARSGMRAAVLLGLARALGEAIAVFLVVGRADGRMPTSFGEFVDSLSHPGQTLTTKLAGPEPVLAGTTGPYFAALCGLGLILLALVAAATIWGTRGRTRGATTKSAPRYRGSARMRLQRDRMVRTLRLGALLLPTALLVGMLALLVTRGSSAFNPSFWFTSATGAAGGGVRDQITGTVLLIAATGILALPLGFGAGVFIGVHASARTARVLQTLTIILGGVPTILLGLAGFVILSTTMGWGRSWLAGAIVLVPVVVPVIALTTAARVRSIPAELTESAMSLGLTRAQFIRSVVVPYTWPATITGLLLGLARAAGETAPLLFTATVFFGAPALPDGIVEAPVQALPTHIFTLSQDSGDPQAVTQAWGSAMVLVLITAVLLSAAVALRNRFEGERWTT</sequence>
<feature type="transmembrane region" description="Helical" evidence="9">
    <location>
        <begin position="495"/>
        <end position="517"/>
    </location>
</feature>
<protein>
    <recommendedName>
        <fullName evidence="10">Phosphate transport system permease protein</fullName>
    </recommendedName>
</protein>
<dbReference type="InterPro" id="IPR011864">
    <property type="entry name" value="Phosphate_PstC"/>
</dbReference>
<feature type="transmembrane region" description="Helical" evidence="9">
    <location>
        <begin position="156"/>
        <end position="179"/>
    </location>
</feature>
<dbReference type="InterPro" id="IPR000515">
    <property type="entry name" value="MetI-like"/>
</dbReference>
<keyword evidence="8 9" id="KW-0472">Membrane</keyword>
<feature type="transmembrane region" description="Helical" evidence="9">
    <location>
        <begin position="571"/>
        <end position="592"/>
    </location>
</feature>
<dbReference type="InterPro" id="IPR035906">
    <property type="entry name" value="MetI-like_sf"/>
</dbReference>
<feature type="transmembrane region" description="Helical" evidence="9">
    <location>
        <begin position="420"/>
        <end position="445"/>
    </location>
</feature>
<feature type="transmembrane region" description="Helical" evidence="9">
    <location>
        <begin position="78"/>
        <end position="105"/>
    </location>
</feature>
<evidence type="ECO:0000256" key="8">
    <source>
        <dbReference type="ARBA" id="ARBA00023136"/>
    </source>
</evidence>
<evidence type="ECO:0000256" key="5">
    <source>
        <dbReference type="ARBA" id="ARBA00022592"/>
    </source>
</evidence>
<dbReference type="PROSITE" id="PS50928">
    <property type="entry name" value="ABC_TM1"/>
    <property type="match status" value="2"/>
</dbReference>
<dbReference type="GO" id="GO:0005315">
    <property type="term" value="F:phosphate transmembrane transporter activity"/>
    <property type="evidence" value="ECO:0007669"/>
    <property type="project" value="InterPro"/>
</dbReference>
<feature type="transmembrane region" description="Helical" evidence="9">
    <location>
        <begin position="332"/>
        <end position="353"/>
    </location>
</feature>
<keyword evidence="3 9" id="KW-0813">Transport</keyword>
<dbReference type="GO" id="GO:0006817">
    <property type="term" value="P:phosphate ion transport"/>
    <property type="evidence" value="ECO:0007669"/>
    <property type="project" value="UniProtKB-KW"/>
</dbReference>
<evidence type="ECO:0000256" key="10">
    <source>
        <dbReference type="RuleBase" id="RU363054"/>
    </source>
</evidence>
<dbReference type="NCBIfam" id="TIGR02138">
    <property type="entry name" value="phosphate_pstC"/>
    <property type="match status" value="1"/>
</dbReference>
<dbReference type="PANTHER" id="PTHR30425:SF1">
    <property type="entry name" value="PHOSPHATE TRANSPORT SYSTEM PERMEASE PROTEIN PSTC"/>
    <property type="match status" value="1"/>
</dbReference>
<comment type="similarity">
    <text evidence="2 10">Belongs to the binding-protein-dependent transport system permease family. CysTW subfamily.</text>
</comment>
<feature type="transmembrane region" description="Helical" evidence="9">
    <location>
        <begin position="278"/>
        <end position="299"/>
    </location>
</feature>
<dbReference type="Proteomes" id="UP000031523">
    <property type="component" value="Chromosome"/>
</dbReference>
<feature type="transmembrane region" description="Helical" evidence="9">
    <location>
        <begin position="215"/>
        <end position="235"/>
    </location>
</feature>
<reference evidence="13 14" key="1">
    <citation type="submission" date="2015-01" db="EMBL/GenBank/DDBJ databases">
        <title>Enhanced salinomycin production by adjusting the supply of polyketide extender units in Streptomyce albus DSM 41398.</title>
        <authorList>
            <person name="Lu C."/>
        </authorList>
    </citation>
    <scope>NUCLEOTIDE SEQUENCE [LARGE SCALE GENOMIC DNA]</scope>
    <source>
        <strain evidence="14">ATCC 21838 / DSM 41398 / FERM P-419 / JCM 4703 / NBRC 107858</strain>
    </source>
</reference>
<feature type="transmembrane region" description="Helical" evidence="9">
    <location>
        <begin position="28"/>
        <end position="58"/>
    </location>
</feature>
<evidence type="ECO:0000256" key="1">
    <source>
        <dbReference type="ARBA" id="ARBA00004651"/>
    </source>
</evidence>
<dbReference type="Pfam" id="PF00528">
    <property type="entry name" value="BPD_transp_1"/>
    <property type="match status" value="2"/>
</dbReference>
<evidence type="ECO:0000256" key="7">
    <source>
        <dbReference type="ARBA" id="ARBA00022989"/>
    </source>
</evidence>
<dbReference type="AlphaFoldDB" id="A0A0B5EPT4"/>
<keyword evidence="14" id="KW-1185">Reference proteome</keyword>
<evidence type="ECO:0000313" key="14">
    <source>
        <dbReference type="Proteomes" id="UP000031523"/>
    </source>
</evidence>
<comment type="function">
    <text evidence="10">Part of the binding-protein-dependent transport system for phosphate; probably responsible for the translocation of the substrate across the membrane.</text>
</comment>
<feature type="domain" description="ABC transmembrane type-1" evidence="12">
    <location>
        <begin position="381"/>
        <end position="589"/>
    </location>
</feature>
<feature type="region of interest" description="Disordered" evidence="11">
    <location>
        <begin position="1"/>
        <end position="20"/>
    </location>
</feature>
<evidence type="ECO:0000256" key="6">
    <source>
        <dbReference type="ARBA" id="ARBA00022692"/>
    </source>
</evidence>
<evidence type="ECO:0000256" key="11">
    <source>
        <dbReference type="SAM" id="MobiDB-lite"/>
    </source>
</evidence>
<feature type="domain" description="ABC transmembrane type-1" evidence="12">
    <location>
        <begin position="80"/>
        <end position="300"/>
    </location>
</feature>
<keyword evidence="6 9" id="KW-0812">Transmembrane</keyword>
<dbReference type="InterPro" id="IPR051124">
    <property type="entry name" value="Phosphate_Transport_Permease"/>
</dbReference>
<dbReference type="Gene3D" id="1.10.3720.10">
    <property type="entry name" value="MetI-like"/>
    <property type="match status" value="2"/>
</dbReference>
<evidence type="ECO:0000256" key="9">
    <source>
        <dbReference type="RuleBase" id="RU363032"/>
    </source>
</evidence>
<name>A0A0B5EPT4_STRA4</name>
<feature type="transmembrane region" description="Helical" evidence="9">
    <location>
        <begin position="117"/>
        <end position="144"/>
    </location>
</feature>